<protein>
    <submittedName>
        <fullName evidence="1">Uncharacterized protein</fullName>
    </submittedName>
</protein>
<name>A0A5C6UFN8_9SPHN</name>
<evidence type="ECO:0000313" key="2">
    <source>
        <dbReference type="Proteomes" id="UP000321250"/>
    </source>
</evidence>
<organism evidence="1 2">
    <name type="scientific">Sphingomonas ginsenosidivorax</name>
    <dbReference type="NCBI Taxonomy" id="862135"/>
    <lineage>
        <taxon>Bacteria</taxon>
        <taxon>Pseudomonadati</taxon>
        <taxon>Pseudomonadota</taxon>
        <taxon>Alphaproteobacteria</taxon>
        <taxon>Sphingomonadales</taxon>
        <taxon>Sphingomonadaceae</taxon>
        <taxon>Sphingomonas</taxon>
    </lineage>
</organism>
<keyword evidence="2" id="KW-1185">Reference proteome</keyword>
<proteinExistence type="predicted"/>
<dbReference type="EMBL" id="VOQR01000001">
    <property type="protein sequence ID" value="TXC70966.1"/>
    <property type="molecule type" value="Genomic_DNA"/>
</dbReference>
<dbReference type="AlphaFoldDB" id="A0A5C6UFN8"/>
<sequence length="173" mass="19552">MARAPRIPEGPPRRFGAVWRQERIPVILRPHPEPPLYVRLPYALNNRAWLHACGRINPKKETSEKTGKTHWEVPSAWFGKLLRRCVERYGQVYVIQPLNRAEICANSCWTAKHDICECSCFGTNHGGGKPAGAWKEISETFAVQWSGGELACRLFTRPTQLAQVPRCVPLPVG</sequence>
<dbReference type="Proteomes" id="UP000321250">
    <property type="component" value="Unassembled WGS sequence"/>
</dbReference>
<accession>A0A5C6UFN8</accession>
<evidence type="ECO:0000313" key="1">
    <source>
        <dbReference type="EMBL" id="TXC70966.1"/>
    </source>
</evidence>
<reference evidence="1 2" key="1">
    <citation type="journal article" date="2013" name="Antonie Van Leeuwenhoek">
        <title>Sphingomonas ginsenosidivorax sp. nov., with the ability to transform ginsenosides.</title>
        <authorList>
            <person name="Jin X.F."/>
            <person name="Kim J.K."/>
            <person name="Liu Q.M."/>
            <person name="Kang M.S."/>
            <person name="He D."/>
            <person name="Jin F.X."/>
            <person name="Kim S.C."/>
            <person name="Im W.T."/>
        </authorList>
    </citation>
    <scope>NUCLEOTIDE SEQUENCE [LARGE SCALE GENOMIC DNA]</scope>
    <source>
        <strain evidence="1 2">KHI67</strain>
    </source>
</reference>
<gene>
    <name evidence="1" type="ORF">FSB78_08415</name>
</gene>
<comment type="caution">
    <text evidence="1">The sequence shown here is derived from an EMBL/GenBank/DDBJ whole genome shotgun (WGS) entry which is preliminary data.</text>
</comment>